<name>A0A9D4B7V7_DREPO</name>
<dbReference type="AlphaFoldDB" id="A0A9D4B7V7"/>
<accession>A0A9D4B7V7</accession>
<keyword evidence="2" id="KW-1185">Reference proteome</keyword>
<organism evidence="1 2">
    <name type="scientific">Dreissena polymorpha</name>
    <name type="common">Zebra mussel</name>
    <name type="synonym">Mytilus polymorpha</name>
    <dbReference type="NCBI Taxonomy" id="45954"/>
    <lineage>
        <taxon>Eukaryota</taxon>
        <taxon>Metazoa</taxon>
        <taxon>Spiralia</taxon>
        <taxon>Lophotrochozoa</taxon>
        <taxon>Mollusca</taxon>
        <taxon>Bivalvia</taxon>
        <taxon>Autobranchia</taxon>
        <taxon>Heteroconchia</taxon>
        <taxon>Euheterodonta</taxon>
        <taxon>Imparidentia</taxon>
        <taxon>Neoheterodontei</taxon>
        <taxon>Myida</taxon>
        <taxon>Dreissenoidea</taxon>
        <taxon>Dreissenidae</taxon>
        <taxon>Dreissena</taxon>
    </lineage>
</organism>
<protein>
    <submittedName>
        <fullName evidence="1">Uncharacterized protein</fullName>
    </submittedName>
</protein>
<reference evidence="1" key="1">
    <citation type="journal article" date="2019" name="bioRxiv">
        <title>The Genome of the Zebra Mussel, Dreissena polymorpha: A Resource for Invasive Species Research.</title>
        <authorList>
            <person name="McCartney M.A."/>
            <person name="Auch B."/>
            <person name="Kono T."/>
            <person name="Mallez S."/>
            <person name="Zhang Y."/>
            <person name="Obille A."/>
            <person name="Becker A."/>
            <person name="Abrahante J.E."/>
            <person name="Garbe J."/>
            <person name="Badalamenti J.P."/>
            <person name="Herman A."/>
            <person name="Mangelson H."/>
            <person name="Liachko I."/>
            <person name="Sullivan S."/>
            <person name="Sone E.D."/>
            <person name="Koren S."/>
            <person name="Silverstein K.A.T."/>
            <person name="Beckman K.B."/>
            <person name="Gohl D.M."/>
        </authorList>
    </citation>
    <scope>NUCLEOTIDE SEQUENCE</scope>
    <source>
        <strain evidence="1">Duluth1</strain>
        <tissue evidence="1">Whole animal</tissue>
    </source>
</reference>
<sequence>MHGTILAPTFNVFFRSKELEEALLQECDFGSLRNICKGRPVPEKHRANVWQVYIWVYWLCRFVFLCYAPSS</sequence>
<dbReference type="Proteomes" id="UP000828390">
    <property type="component" value="Unassembled WGS sequence"/>
</dbReference>
<proteinExistence type="predicted"/>
<gene>
    <name evidence="1" type="ORF">DPMN_194348</name>
</gene>
<reference evidence="1" key="2">
    <citation type="submission" date="2020-11" db="EMBL/GenBank/DDBJ databases">
        <authorList>
            <person name="McCartney M.A."/>
            <person name="Auch B."/>
            <person name="Kono T."/>
            <person name="Mallez S."/>
            <person name="Becker A."/>
            <person name="Gohl D.M."/>
            <person name="Silverstein K.A.T."/>
            <person name="Koren S."/>
            <person name="Bechman K.B."/>
            <person name="Herman A."/>
            <person name="Abrahante J.E."/>
            <person name="Garbe J."/>
        </authorList>
    </citation>
    <scope>NUCLEOTIDE SEQUENCE</scope>
    <source>
        <strain evidence="1">Duluth1</strain>
        <tissue evidence="1">Whole animal</tissue>
    </source>
</reference>
<comment type="caution">
    <text evidence="1">The sequence shown here is derived from an EMBL/GenBank/DDBJ whole genome shotgun (WGS) entry which is preliminary data.</text>
</comment>
<dbReference type="EMBL" id="JAIWYP010000022">
    <property type="protein sequence ID" value="KAH3692507.1"/>
    <property type="molecule type" value="Genomic_DNA"/>
</dbReference>
<evidence type="ECO:0000313" key="2">
    <source>
        <dbReference type="Proteomes" id="UP000828390"/>
    </source>
</evidence>
<evidence type="ECO:0000313" key="1">
    <source>
        <dbReference type="EMBL" id="KAH3692507.1"/>
    </source>
</evidence>